<reference evidence="1 2" key="1">
    <citation type="submission" date="2019-11" db="EMBL/GenBank/DDBJ databases">
        <title>Draft genome sequences of five Paenibacillus species of dairy origin.</title>
        <authorList>
            <person name="Olajide A.M."/>
            <person name="Chen S."/>
            <person name="Lapointe G."/>
        </authorList>
    </citation>
    <scope>NUCLEOTIDE SEQUENCE [LARGE SCALE GENOMIC DNA]</scope>
    <source>
        <strain evidence="1 2">2CS3</strain>
    </source>
</reference>
<protein>
    <recommendedName>
        <fullName evidence="3">Alpha/beta hydrolase</fullName>
    </recommendedName>
</protein>
<accession>A0A7X2Z8Y1</accession>
<dbReference type="Proteomes" id="UP000450917">
    <property type="component" value="Unassembled WGS sequence"/>
</dbReference>
<dbReference type="InterPro" id="IPR029058">
    <property type="entry name" value="AB_hydrolase_fold"/>
</dbReference>
<keyword evidence="2" id="KW-1185">Reference proteome</keyword>
<proteinExistence type="predicted"/>
<organism evidence="1 2">
    <name type="scientific">Paenibacillus validus</name>
    <dbReference type="NCBI Taxonomy" id="44253"/>
    <lineage>
        <taxon>Bacteria</taxon>
        <taxon>Bacillati</taxon>
        <taxon>Bacillota</taxon>
        <taxon>Bacilli</taxon>
        <taxon>Bacillales</taxon>
        <taxon>Paenibacillaceae</taxon>
        <taxon>Paenibacillus</taxon>
    </lineage>
</organism>
<comment type="caution">
    <text evidence="1">The sequence shown here is derived from an EMBL/GenBank/DDBJ whole genome shotgun (WGS) entry which is preliminary data.</text>
</comment>
<dbReference type="EMBL" id="WNZX01000004">
    <property type="protein sequence ID" value="MUG70431.1"/>
    <property type="molecule type" value="Genomic_DNA"/>
</dbReference>
<evidence type="ECO:0000313" key="1">
    <source>
        <dbReference type="EMBL" id="MUG70431.1"/>
    </source>
</evidence>
<evidence type="ECO:0008006" key="3">
    <source>
        <dbReference type="Google" id="ProtNLM"/>
    </source>
</evidence>
<name>A0A7X2Z8Y1_9BACL</name>
<evidence type="ECO:0000313" key="2">
    <source>
        <dbReference type="Proteomes" id="UP000450917"/>
    </source>
</evidence>
<sequence length="217" mass="24155">MATAPRFMDAIGEALADRLKAHGDDRPSVQTVFPYGDWGRHLVLQLREISVDLGLSPGRAERSIGARRIRAELQELTTLEEVLIVGHSGGGVAGLHVSRWLRKEFPHLRLRNVLVGSPKCRVLPDEQHAVLAIRASSLDGRTVDPVGRLGSWGGWERTLLGLVRWNRWKFAPQTRIELPIVGGHPDYFRGYAPYVDETGMSNLEKTAGCIENWLSAH</sequence>
<dbReference type="AlphaFoldDB" id="A0A7X2Z8Y1"/>
<dbReference type="SUPFAM" id="SSF53474">
    <property type="entry name" value="alpha/beta-Hydrolases"/>
    <property type="match status" value="1"/>
</dbReference>
<gene>
    <name evidence="1" type="ORF">GNP93_07030</name>
</gene>
<dbReference type="RefSeq" id="WP_127604429.1">
    <property type="nucleotide sequence ID" value="NZ_JARTHK010000033.1"/>
</dbReference>